<dbReference type="PANTHER" id="PTHR23346:SF7">
    <property type="entry name" value="STALLED RIBOSOME SENSOR GCN1"/>
    <property type="match status" value="1"/>
</dbReference>
<organism evidence="3 4">
    <name type="scientific">Bodo saltans</name>
    <name type="common">Flagellated protozoan</name>
    <dbReference type="NCBI Taxonomy" id="75058"/>
    <lineage>
        <taxon>Eukaryota</taxon>
        <taxon>Discoba</taxon>
        <taxon>Euglenozoa</taxon>
        <taxon>Kinetoplastea</taxon>
        <taxon>Metakinetoplastina</taxon>
        <taxon>Eubodonida</taxon>
        <taxon>Bodonidae</taxon>
        <taxon>Bodo</taxon>
    </lineage>
</organism>
<evidence type="ECO:0000259" key="2">
    <source>
        <dbReference type="SMART" id="SM01349"/>
    </source>
</evidence>
<sequence>MNLNAVVTALRSGKETSRAVKVLSNFNHPLTEREVEQLHAFSQESEEAGGIKSAQDIPENIAALLNRPSAAIPALNAAMCIIGVTKIQFLDSTVHRTLQKKVLPSIGVILSAAEWTTVVSAVTALASTTSPTIATLRCAEEILSNSIKVATAETEGKLFDLWSKLLSLIVKRYAALHAARPKHAADLTILSVPSGNAAFLSSGRFLRLRRMVSGSKATLERLAPVLTSCVASTIGDLLPIAVLLNRADPVAFPISKDTVTTAIKNSPGVLFSILGGTLRISADSLTVAPDVNDLILYSLYNMALTSCTELACFDHLTVLQAIPSAALKAYLGEKFDDVLGQLINPFVNNPKVYSVTLAKDVAEVFGRMFGAAGLAVKAVAPLTTLVSQAMMSRCRSGDEKAAVITVLEAMCRAAKLAPDAPQTLLSGADIQPIIRTELDSAAASALIAWQLIDTTGTVGELSGLINPLLKGAVNKEALRRQLLMTLPVTYPDVAPVTKPLLEECGDVEVYRADAFLSLGFAPHTTPQLLSAAAKVAVRAEVVAGLGGAPKELQRAAAVAQSLAAVGQYAPLVLLMTHTSGRVRKALQPTLKEVCGQSASAIMVWDTIVNQIFGLSSAEAASICRPRGAVELLSLVAPLLLRHTAKLAVHQALVEILLCCGHDHVVGEDSLAFTADHLTIGQYRSSSQSLNRRTFEVVFDGHKHLLLLHSESICAGLVDHLKGAKHVAAAAARALSLFLHIATPAVTVSLFQLLSTRVQQSVDWFSKADALDAAIASGSPYELAAYERATLTQRNLLKEYTAKPPKGVSEDDYEDIKKKDAIVLKAGRETLAKEIAKRRATSERLAHENSAAFVALRIIGATGGCKHWEGIPVVFPQLLSILSVEPRVPALYTLALDAITNLLAASSLGRVIRLIAETIGRLRDAKELHASDVATIAAVATNMRQENIVLLPPSLFCVMIPFCKVAFKTSNGSKGKSIPVATQHQLLSILNANAGQDGLPEKASAVQMYFFALRNFPGLFKTVQNGTMSLISKLNVDELRPLFDALMNGSDVVKECSASSFCKLELFESCRLALVTAAVLQRDESTSVNQCMTVILKQHKFEVVESDWEHLLWLLKNYGHRSVSVTRISKILDDLLAKAPLSQSENVDKLIALGGMPAVRILELLAKHFASASTLAAIEYLSSVAEDSNSSEDLMQAILNAGKALLQKCTIEALKQMAPALQLRLKKPPTSSSAEHKEQYNAIAVVWLTVIGCRVDDVAFLEGVIDQQAAVLNTSGSANVHYFVCDCMAEISANKALKSSPKIIAFAENCLKAALASGSYAKKKAHACGLAGVVQGLGLTSIRQFKIMEAVDAAAKEKQAQRSGAMIVIEVLADVVGCNFEPYALALMPALLEAVAEKDVKISECGDDAAKAVMRNLSDVGLRQLIPKLVQGLQSDQTKKRTPSLGFIGYVAFCSPKQLAATLPNIVRHICDCLFDANSSVSNAAHTALKRVAGVVSNPEIQEHIDLIITAMRCPSTETEAALDALLYTRFVNVVDPASLALIVPVVKRGLGEQMRTKAKAAQITAAMVNLVSDRKSLTPYVDDLLVLLENAAQDPMNDVRTTSAKAISALSAVMPGLSDEVCQWIFTSLNRSNTSAAEKAGAAQVLSELVASCGAKIIHANFETIAAGMASDNASVREAYLHLMIYAPSTFPQTIFQDFLPISFKWVLQGLSDFSERVRTVALTAGSSIIGLYGTRNLNLVLNPLLEGVISETTNLRHSSMLLGSKLLIHLVNQIKKKLRIETAVDETEAGVEGEQVDPDADDTSLVQGGEIRVETARDAEKRGVSILGSLEEQIGHENFVRILAAMHVGRSEHNVDVRTDCTTAWQICVASPRAAMTKIFSGIVTMLVKFASSTNPECIDVADASIEYTCARLNENVERFIERFSEQYKENTRRHKIGALTCLACVVQFADSPRLMRMGGQIVACVLPGMQDEEEEVRNSAGLLFERVTKVVGSRLIESVVESQLSTSIRGVIEVVKVRPTVALAVIVKNLHGRAEYTLHDLELIENILDLEEAQEDLPKSLDRICDIILTCIANGLEGAPDVMTLFASILPEQSRLLPMELFSKGMKLPATRLSTLQAVGAFARGVDVEEVEGIEKLIRMIVMCLGDEDAVISDTGARLFVEVLASLEKRYTATLDAEDQQDLTIARRISGRYMLQFAEAIQTTLAATARSNITSEEPHFVILGTHKLFDILNSYYAKLLEWGSDHQKLQGVDCILDVFSFASPVLSGSLSAVVVGRFTKLLFTRVAADVAHALANGCLELLTKYSSGKEKVVESSLAMSMFSGCLKEITPARLTCYRIVRRLVRKNALLADSILGTIGVKKTTIESNTSLKSVLCRFVSFVVREGKVERANRPLESAIAIMNGIWEKPENGLVAAAAGSGMGSACMSACISDAKVSELCERALAAGTERKAGAVGGLAAIYGLLTAAPHRLPADFNSRAAAVVRTVAPLAASDKLSSLWILRCAARLALAGETFKADLFVPILRRVDAEDEVGMSTSKFFCDAILTVDPSADLEAYHQEESTLWREGGQFDADLDDESVAEVYI</sequence>
<protein>
    <recommendedName>
        <fullName evidence="2">TOG domain-containing protein</fullName>
    </recommendedName>
</protein>
<keyword evidence="4" id="KW-1185">Reference proteome</keyword>
<dbReference type="FunFam" id="1.25.10.10:FF:000550">
    <property type="entry name" value="Predicted protein"/>
    <property type="match status" value="1"/>
</dbReference>
<dbReference type="InterPro" id="IPR011989">
    <property type="entry name" value="ARM-like"/>
</dbReference>
<dbReference type="Pfam" id="PF24987">
    <property type="entry name" value="HEAT_EF3_N"/>
    <property type="match status" value="1"/>
</dbReference>
<reference evidence="4" key="1">
    <citation type="submission" date="2015-09" db="EMBL/GenBank/DDBJ databases">
        <authorList>
            <consortium name="Pathogen Informatics"/>
        </authorList>
    </citation>
    <scope>NUCLEOTIDE SEQUENCE [LARGE SCALE GENOMIC DNA]</scope>
    <source>
        <strain evidence="4">Lake Konstanz</strain>
    </source>
</reference>
<dbReference type="OMA" id="CVLPGMQ"/>
<evidence type="ECO:0000256" key="1">
    <source>
        <dbReference type="ARBA" id="ARBA00022737"/>
    </source>
</evidence>
<evidence type="ECO:0000313" key="4">
    <source>
        <dbReference type="Proteomes" id="UP000051952"/>
    </source>
</evidence>
<keyword evidence="1" id="KW-0677">Repeat</keyword>
<dbReference type="OrthoDB" id="5148094at2759"/>
<accession>A0A0S4J818</accession>
<dbReference type="GO" id="GO:0019887">
    <property type="term" value="F:protein kinase regulator activity"/>
    <property type="evidence" value="ECO:0007669"/>
    <property type="project" value="TreeGrafter"/>
</dbReference>
<dbReference type="GO" id="GO:0034198">
    <property type="term" value="P:cellular response to amino acid starvation"/>
    <property type="evidence" value="ECO:0007669"/>
    <property type="project" value="TreeGrafter"/>
</dbReference>
<dbReference type="Pfam" id="PF24984">
    <property type="entry name" value="HEAT_EF3_GNC1"/>
    <property type="match status" value="1"/>
</dbReference>
<dbReference type="PANTHER" id="PTHR23346">
    <property type="entry name" value="TRANSLATIONAL ACTIVATOR GCN1-RELATED"/>
    <property type="match status" value="1"/>
</dbReference>
<dbReference type="VEuPathDB" id="TriTrypDB:BSAL_87050"/>
<dbReference type="Gene3D" id="1.25.10.10">
    <property type="entry name" value="Leucine-rich Repeat Variant"/>
    <property type="match status" value="3"/>
</dbReference>
<dbReference type="GO" id="GO:0005829">
    <property type="term" value="C:cytosol"/>
    <property type="evidence" value="ECO:0007669"/>
    <property type="project" value="TreeGrafter"/>
</dbReference>
<dbReference type="SUPFAM" id="SSF48371">
    <property type="entry name" value="ARM repeat"/>
    <property type="match status" value="2"/>
</dbReference>
<name>A0A0S4J818_BODSA</name>
<dbReference type="InterPro" id="IPR034085">
    <property type="entry name" value="TOG"/>
</dbReference>
<gene>
    <name evidence="3" type="ORF">BSAL_87050</name>
</gene>
<dbReference type="GO" id="GO:0006417">
    <property type="term" value="P:regulation of translation"/>
    <property type="evidence" value="ECO:0007669"/>
    <property type="project" value="TreeGrafter"/>
</dbReference>
<dbReference type="SMART" id="SM01349">
    <property type="entry name" value="TOG"/>
    <property type="match status" value="1"/>
</dbReference>
<dbReference type="EMBL" id="CYKH01001076">
    <property type="protein sequence ID" value="CUG82316.1"/>
    <property type="molecule type" value="Genomic_DNA"/>
</dbReference>
<feature type="domain" description="TOG" evidence="2">
    <location>
        <begin position="1291"/>
        <end position="1524"/>
    </location>
</feature>
<dbReference type="Proteomes" id="UP000051952">
    <property type="component" value="Unassembled WGS sequence"/>
</dbReference>
<evidence type="ECO:0000313" key="3">
    <source>
        <dbReference type="EMBL" id="CUG82316.1"/>
    </source>
</evidence>
<dbReference type="InterPro" id="IPR016024">
    <property type="entry name" value="ARM-type_fold"/>
</dbReference>
<proteinExistence type="predicted"/>